<proteinExistence type="predicted"/>
<protein>
    <submittedName>
        <fullName evidence="1">Uncharacterized protein</fullName>
    </submittedName>
</protein>
<sequence length="582" mass="62043">IAEDEPSAEEVAAYYSDNCGGLVTVHKEVTLQAGEDCGPDGWQRWVRYTAKDECGNEAASFKIIYQGFDMSGPVKGDCQEPPMKLYTEGGADCPATAAVELNVGDYLDLDNLFSVAGVDLGENANNFIPVCYTDNCTAVEDLKYRVTKVGRNDEFSSDCVAYLYMTFVAEDACGNDSPESFTCEFIVYDNTAPEVSITGAECGETIDLGELTEDQLNDQGLPNNGLATKGTWTDNCQGSGDTVGYSDELVTAPSIVGFTGDFAPENWAISGTDGDGAVTIDATTLVVDGDPEGGEVSALATCPVNGNYSFDWDWNTDDFYDESAEWDPAFYVNGELVQLTNDGGAQAQNGQVSVNCVAGDVIGFVIQGDAFGSSHLTVTNFEVAELILGVTRTFSKDDGCGNVGECSVTYTWEVVEPLPEGDIDCGDVILGDTSDGGEEDVEVGETPSYFDDFSTGNVYTFIGTGDFVEASTCENTNFDTLVSVYDANGLVSFGDDTCGELFGPGFAVFLSEVGEVYQIVVKGYGPNDIGAYELSLECFDPTTARQGNVELGGAHKNETATARVEQVEFKAYPVPFKDNVTI</sequence>
<gene>
    <name evidence="1" type="ORF">RM697_13655</name>
</gene>
<feature type="non-terminal residue" evidence="1">
    <location>
        <position position="582"/>
    </location>
</feature>
<dbReference type="RefSeq" id="WP_311428455.1">
    <property type="nucleotide sequence ID" value="NZ_JAVRIA010000020.1"/>
</dbReference>
<comment type="caution">
    <text evidence="1">The sequence shown here is derived from an EMBL/GenBank/DDBJ whole genome shotgun (WGS) entry which is preliminary data.</text>
</comment>
<dbReference type="Proteomes" id="UP001259492">
    <property type="component" value="Unassembled WGS sequence"/>
</dbReference>
<accession>A0ABU2YPR5</accession>
<organism evidence="1 2">
    <name type="scientific">Microcosmobacter mediterraneus</name>
    <dbReference type="NCBI Taxonomy" id="3075607"/>
    <lineage>
        <taxon>Bacteria</taxon>
        <taxon>Pseudomonadati</taxon>
        <taxon>Bacteroidota</taxon>
        <taxon>Flavobacteriia</taxon>
        <taxon>Flavobacteriales</taxon>
        <taxon>Flavobacteriaceae</taxon>
        <taxon>Microcosmobacter</taxon>
    </lineage>
</organism>
<name>A0ABU2YPR5_9FLAO</name>
<reference evidence="1 2" key="1">
    <citation type="submission" date="2023-09" db="EMBL/GenBank/DDBJ databases">
        <authorList>
            <person name="Rey-Velasco X."/>
        </authorList>
    </citation>
    <scope>NUCLEOTIDE SEQUENCE [LARGE SCALE GENOMIC DNA]</scope>
    <source>
        <strain evidence="1 2">W332</strain>
    </source>
</reference>
<dbReference type="EMBL" id="JAVRIA010000020">
    <property type="protein sequence ID" value="MDT0559694.1"/>
    <property type="molecule type" value="Genomic_DNA"/>
</dbReference>
<keyword evidence="2" id="KW-1185">Reference proteome</keyword>
<feature type="non-terminal residue" evidence="1">
    <location>
        <position position="1"/>
    </location>
</feature>
<evidence type="ECO:0000313" key="1">
    <source>
        <dbReference type="EMBL" id="MDT0559694.1"/>
    </source>
</evidence>
<evidence type="ECO:0000313" key="2">
    <source>
        <dbReference type="Proteomes" id="UP001259492"/>
    </source>
</evidence>